<organism evidence="2 3">
    <name type="scientific">Venustampulla echinocandica</name>
    <dbReference type="NCBI Taxonomy" id="2656787"/>
    <lineage>
        <taxon>Eukaryota</taxon>
        <taxon>Fungi</taxon>
        <taxon>Dikarya</taxon>
        <taxon>Ascomycota</taxon>
        <taxon>Pezizomycotina</taxon>
        <taxon>Leotiomycetes</taxon>
        <taxon>Helotiales</taxon>
        <taxon>Pleuroascaceae</taxon>
        <taxon>Venustampulla</taxon>
    </lineage>
</organism>
<dbReference type="Proteomes" id="UP000254866">
    <property type="component" value="Unassembled WGS sequence"/>
</dbReference>
<feature type="compositionally biased region" description="Basic and acidic residues" evidence="1">
    <location>
        <begin position="187"/>
        <end position="205"/>
    </location>
</feature>
<dbReference type="EMBL" id="NPIC01000012">
    <property type="protein sequence ID" value="RDL31341.1"/>
    <property type="molecule type" value="Genomic_DNA"/>
</dbReference>
<protein>
    <submittedName>
        <fullName evidence="2">Uncharacterized protein</fullName>
    </submittedName>
</protein>
<dbReference type="GeneID" id="43602399"/>
<dbReference type="RefSeq" id="XP_031865472.1">
    <property type="nucleotide sequence ID" value="XM_032018173.1"/>
</dbReference>
<name>A0A370TBA6_9HELO</name>
<evidence type="ECO:0000313" key="2">
    <source>
        <dbReference type="EMBL" id="RDL31341.1"/>
    </source>
</evidence>
<evidence type="ECO:0000313" key="3">
    <source>
        <dbReference type="Proteomes" id="UP000254866"/>
    </source>
</evidence>
<feature type="region of interest" description="Disordered" evidence="1">
    <location>
        <begin position="178"/>
        <end position="206"/>
    </location>
</feature>
<dbReference type="STRING" id="2656787.A0A370TBA6"/>
<feature type="region of interest" description="Disordered" evidence="1">
    <location>
        <begin position="230"/>
        <end position="295"/>
    </location>
</feature>
<comment type="caution">
    <text evidence="2">The sequence shown here is derived from an EMBL/GenBank/DDBJ whole genome shotgun (WGS) entry which is preliminary data.</text>
</comment>
<reference evidence="2 3" key="1">
    <citation type="journal article" date="2018" name="IMA Fungus">
        <title>IMA Genome-F 9: Draft genome sequence of Annulohypoxylon stygium, Aspergillus mulundensis, Berkeleyomyces basicola (syn. Thielaviopsis basicola), Ceratocystis smalleyi, two Cercospora beticola strains, Coleophoma cylindrospora, Fusarium fracticaudum, Phialophora cf. hyalina, and Morchella septimelata.</title>
        <authorList>
            <person name="Wingfield B.D."/>
            <person name="Bills G.F."/>
            <person name="Dong Y."/>
            <person name="Huang W."/>
            <person name="Nel W.J."/>
            <person name="Swalarsk-Parry B.S."/>
            <person name="Vaghefi N."/>
            <person name="Wilken P.M."/>
            <person name="An Z."/>
            <person name="de Beer Z.W."/>
            <person name="De Vos L."/>
            <person name="Chen L."/>
            <person name="Duong T.A."/>
            <person name="Gao Y."/>
            <person name="Hammerbacher A."/>
            <person name="Kikkert J.R."/>
            <person name="Li Y."/>
            <person name="Li H."/>
            <person name="Li K."/>
            <person name="Li Q."/>
            <person name="Liu X."/>
            <person name="Ma X."/>
            <person name="Naidoo K."/>
            <person name="Pethybridge S.J."/>
            <person name="Sun J."/>
            <person name="Steenkamp E.T."/>
            <person name="van der Nest M.A."/>
            <person name="van Wyk S."/>
            <person name="Wingfield M.J."/>
            <person name="Xiong C."/>
            <person name="Yue Q."/>
            <person name="Zhang X."/>
        </authorList>
    </citation>
    <scope>NUCLEOTIDE SEQUENCE [LARGE SCALE GENOMIC DNA]</scope>
    <source>
        <strain evidence="2 3">BP 5553</strain>
    </source>
</reference>
<proteinExistence type="predicted"/>
<dbReference type="OrthoDB" id="3537171at2759"/>
<keyword evidence="3" id="KW-1185">Reference proteome</keyword>
<feature type="compositionally biased region" description="Basic residues" evidence="1">
    <location>
        <begin position="251"/>
        <end position="260"/>
    </location>
</feature>
<sequence>MDKFEFLTAAQAPRIAPGTIMFLPPKDRVCNGAYTDPELHTGAYNHPVVIISCPEDQPMKHHSLVEVAIMTSFNGTSIRKHLAAKGIEIRTEALAAQRAGYLRVVTTSKPHTHDTLKLRNGKGMKRDCSYVGIRETYRVQLSALALYGSAKEEVDRYRLTGHATKRLVEAVGDAAAKRCRGGKARNRHEGKPNHDESKTNQKEFHEEEAEMLVGRVEKVELRLEKAKETRNKVARKRQQIRKSPKEEILVKKKTASKRTLGKAGPVGRKKESLRTQRATVDTTAEAYGPMPASSTHGIPWQTHILLGPVG</sequence>
<dbReference type="AlphaFoldDB" id="A0A370TBA6"/>
<evidence type="ECO:0000256" key="1">
    <source>
        <dbReference type="SAM" id="MobiDB-lite"/>
    </source>
</evidence>
<dbReference type="PANTHER" id="PTHR37048:SF2">
    <property type="entry name" value="QUESTIONABLE PROTEIN"/>
    <property type="match status" value="1"/>
</dbReference>
<gene>
    <name evidence="2" type="ORF">BP5553_09550</name>
</gene>
<accession>A0A370TBA6</accession>
<feature type="compositionally biased region" description="Basic residues" evidence="1">
    <location>
        <begin position="232"/>
        <end position="242"/>
    </location>
</feature>
<dbReference type="PANTHER" id="PTHR37048">
    <property type="entry name" value="QUESTIONABLE PROTEIN"/>
    <property type="match status" value="1"/>
</dbReference>